<feature type="compositionally biased region" description="Basic and acidic residues" evidence="8">
    <location>
        <begin position="336"/>
        <end position="347"/>
    </location>
</feature>
<evidence type="ECO:0000256" key="9">
    <source>
        <dbReference type="SAM" id="Phobius"/>
    </source>
</evidence>
<reference evidence="11 12" key="1">
    <citation type="submission" date="2019-02" db="EMBL/GenBank/DDBJ databases">
        <title>Deep-cultivation of Planctomycetes and their phenomic and genomic characterization uncovers novel biology.</title>
        <authorList>
            <person name="Wiegand S."/>
            <person name="Jogler M."/>
            <person name="Boedeker C."/>
            <person name="Pinto D."/>
            <person name="Vollmers J."/>
            <person name="Rivas-Marin E."/>
            <person name="Kohn T."/>
            <person name="Peeters S.H."/>
            <person name="Heuer A."/>
            <person name="Rast P."/>
            <person name="Oberbeckmann S."/>
            <person name="Bunk B."/>
            <person name="Jeske O."/>
            <person name="Meyerdierks A."/>
            <person name="Storesund J.E."/>
            <person name="Kallscheuer N."/>
            <person name="Luecker S."/>
            <person name="Lage O.M."/>
            <person name="Pohl T."/>
            <person name="Merkel B.J."/>
            <person name="Hornburger P."/>
            <person name="Mueller R.-W."/>
            <person name="Bruemmer F."/>
            <person name="Labrenz M."/>
            <person name="Spormann A.M."/>
            <person name="Op Den Camp H."/>
            <person name="Overmann J."/>
            <person name="Amann R."/>
            <person name="Jetten M.S.M."/>
            <person name="Mascher T."/>
            <person name="Medema M.H."/>
            <person name="Devos D.P."/>
            <person name="Kaster A.-K."/>
            <person name="Ovreas L."/>
            <person name="Rohde M."/>
            <person name="Galperin M.Y."/>
            <person name="Jogler C."/>
        </authorList>
    </citation>
    <scope>NUCLEOTIDE SEQUENCE [LARGE SCALE GENOMIC DNA]</scope>
    <source>
        <strain evidence="11 12">Pan14r</strain>
    </source>
</reference>
<feature type="transmembrane region" description="Helical" evidence="9">
    <location>
        <begin position="292"/>
        <end position="318"/>
    </location>
</feature>
<sequence>MNDTALAVEPPPAALQHRRPDLAIVVPTFNEQDSLQALHDAITESVDSAGIATEIIFIDDGSSDQSWRRIEQLVAQSSRTHGVKLRRNFGKAAALEAGITASTGRVIITMDADLQDDPQEIPRFMQQIDQGLDVVSGWKKVRHDPWHKVWPSRVFNRLVSGLTGVQLHDHNCGFKAYRREVFDEVRLYGERHRFVPVLAAERGWKVGEIVVQHHARPFGQSKYGVSRILKGFLDLLTIYFITSFGKRPLHLIGGVGVLCFAAGAIGMLYLSMMWVLSRTFASIDVLHLHETAIFYYCILAVLLGAQFMLAGLLAELIVSQQPGRRPAASVAKRVGFRRDESSDHRQNSTETPSNES</sequence>
<feature type="transmembrane region" description="Helical" evidence="9">
    <location>
        <begin position="249"/>
        <end position="272"/>
    </location>
</feature>
<accession>A0A5C5Y5X9</accession>
<dbReference type="Gene3D" id="3.90.550.10">
    <property type="entry name" value="Spore Coat Polysaccharide Biosynthesis Protein SpsA, Chain A"/>
    <property type="match status" value="1"/>
</dbReference>
<keyword evidence="12" id="KW-1185">Reference proteome</keyword>
<dbReference type="SUPFAM" id="SSF53448">
    <property type="entry name" value="Nucleotide-diphospho-sugar transferases"/>
    <property type="match status" value="1"/>
</dbReference>
<evidence type="ECO:0000256" key="1">
    <source>
        <dbReference type="ARBA" id="ARBA00022475"/>
    </source>
</evidence>
<dbReference type="CDD" id="cd04187">
    <property type="entry name" value="DPM1_like_bac"/>
    <property type="match status" value="1"/>
</dbReference>
<dbReference type="Proteomes" id="UP000317238">
    <property type="component" value="Unassembled WGS sequence"/>
</dbReference>
<gene>
    <name evidence="11" type="primary">arnC</name>
    <name evidence="11" type="ORF">Pan14r_24230</name>
</gene>
<evidence type="ECO:0000256" key="8">
    <source>
        <dbReference type="SAM" id="MobiDB-lite"/>
    </source>
</evidence>
<dbReference type="GO" id="GO:0099621">
    <property type="term" value="F:undecaprenyl-phosphate 4-deoxy-4-formamido-L-arabinose transferase activity"/>
    <property type="evidence" value="ECO:0007669"/>
    <property type="project" value="UniProtKB-EC"/>
</dbReference>
<evidence type="ECO:0000256" key="2">
    <source>
        <dbReference type="ARBA" id="ARBA00022676"/>
    </source>
</evidence>
<evidence type="ECO:0000256" key="5">
    <source>
        <dbReference type="ARBA" id="ARBA00022985"/>
    </source>
</evidence>
<dbReference type="InterPro" id="IPR029044">
    <property type="entry name" value="Nucleotide-diphossugar_trans"/>
</dbReference>
<dbReference type="PANTHER" id="PTHR48090">
    <property type="entry name" value="UNDECAPRENYL-PHOSPHATE 4-DEOXY-4-FORMAMIDO-L-ARABINOSE TRANSFERASE-RELATED"/>
    <property type="match status" value="1"/>
</dbReference>
<organism evidence="11 12">
    <name type="scientific">Crateriforma conspicua</name>
    <dbReference type="NCBI Taxonomy" id="2527996"/>
    <lineage>
        <taxon>Bacteria</taxon>
        <taxon>Pseudomonadati</taxon>
        <taxon>Planctomycetota</taxon>
        <taxon>Planctomycetia</taxon>
        <taxon>Planctomycetales</taxon>
        <taxon>Planctomycetaceae</taxon>
        <taxon>Crateriforma</taxon>
    </lineage>
</organism>
<evidence type="ECO:0000313" key="12">
    <source>
        <dbReference type="Proteomes" id="UP000317238"/>
    </source>
</evidence>
<comment type="caution">
    <text evidence="11">The sequence shown here is derived from an EMBL/GenBank/DDBJ whole genome shotgun (WGS) entry which is preliminary data.</text>
</comment>
<keyword evidence="1" id="KW-1003">Cell membrane</keyword>
<protein>
    <submittedName>
        <fullName evidence="11">Undecaprenyl-phosphate 4-deoxy-4-formamido-L-arabinose transferase</fullName>
        <ecNumber evidence="11">2.4.2.53</ecNumber>
    </submittedName>
</protein>
<dbReference type="EMBL" id="SJPL01000001">
    <property type="protein sequence ID" value="TWT70123.1"/>
    <property type="molecule type" value="Genomic_DNA"/>
</dbReference>
<dbReference type="EC" id="2.4.2.53" evidence="11"/>
<dbReference type="GO" id="GO:0009103">
    <property type="term" value="P:lipopolysaccharide biosynthetic process"/>
    <property type="evidence" value="ECO:0007669"/>
    <property type="project" value="UniProtKB-KW"/>
</dbReference>
<dbReference type="AlphaFoldDB" id="A0A5C5Y5X9"/>
<dbReference type="InterPro" id="IPR001173">
    <property type="entry name" value="Glyco_trans_2-like"/>
</dbReference>
<feature type="region of interest" description="Disordered" evidence="8">
    <location>
        <begin position="326"/>
        <end position="356"/>
    </location>
</feature>
<proteinExistence type="predicted"/>
<dbReference type="PANTHER" id="PTHR48090:SF3">
    <property type="entry name" value="UNDECAPRENYL-PHOSPHATE 4-DEOXY-4-FORMAMIDO-L-ARABINOSE TRANSFERASE"/>
    <property type="match status" value="1"/>
</dbReference>
<evidence type="ECO:0000256" key="6">
    <source>
        <dbReference type="ARBA" id="ARBA00022989"/>
    </source>
</evidence>
<keyword evidence="6 9" id="KW-1133">Transmembrane helix</keyword>
<dbReference type="GO" id="GO:0005886">
    <property type="term" value="C:plasma membrane"/>
    <property type="evidence" value="ECO:0007669"/>
    <property type="project" value="TreeGrafter"/>
</dbReference>
<evidence type="ECO:0000256" key="3">
    <source>
        <dbReference type="ARBA" id="ARBA00022679"/>
    </source>
</evidence>
<evidence type="ECO:0000259" key="10">
    <source>
        <dbReference type="Pfam" id="PF00535"/>
    </source>
</evidence>
<evidence type="ECO:0000256" key="7">
    <source>
        <dbReference type="ARBA" id="ARBA00023136"/>
    </source>
</evidence>
<evidence type="ECO:0000256" key="4">
    <source>
        <dbReference type="ARBA" id="ARBA00022692"/>
    </source>
</evidence>
<feature type="domain" description="Glycosyltransferase 2-like" evidence="10">
    <location>
        <begin position="24"/>
        <end position="185"/>
    </location>
</feature>
<keyword evidence="7 9" id="KW-0472">Membrane</keyword>
<name>A0A5C5Y5X9_9PLAN</name>
<keyword evidence="4 9" id="KW-0812">Transmembrane</keyword>
<keyword evidence="5" id="KW-0448">Lipopolysaccharide biosynthesis</keyword>
<dbReference type="Pfam" id="PF00535">
    <property type="entry name" value="Glycos_transf_2"/>
    <property type="match status" value="1"/>
</dbReference>
<dbReference type="OrthoDB" id="9807778at2"/>
<keyword evidence="2 11" id="KW-0328">Glycosyltransferase</keyword>
<dbReference type="InterPro" id="IPR050256">
    <property type="entry name" value="Glycosyltransferase_2"/>
</dbReference>
<dbReference type="RefSeq" id="WP_145300962.1">
    <property type="nucleotide sequence ID" value="NZ_CP036319.1"/>
</dbReference>
<keyword evidence="3 11" id="KW-0808">Transferase</keyword>
<evidence type="ECO:0000313" key="11">
    <source>
        <dbReference type="EMBL" id="TWT70123.1"/>
    </source>
</evidence>